<evidence type="ECO:0000313" key="3">
    <source>
        <dbReference type="Proteomes" id="UP001161247"/>
    </source>
</evidence>
<dbReference type="Proteomes" id="UP001161247">
    <property type="component" value="Chromosome 7"/>
</dbReference>
<sequence>MSSSSSPDQPPQPALFSLPASFDPVNNPQHQALLNQMNSLNAKYEDGKSISASVKKHLEAGDYEQALSQYTKLDSIIKELVSFQKQLDNESQICTTGDLGDVIRRLMNFGLSQDGSPGS</sequence>
<feature type="region of interest" description="Disordered" evidence="1">
    <location>
        <begin position="1"/>
        <end position="22"/>
    </location>
</feature>
<protein>
    <submittedName>
        <fullName evidence="2">OLC1v1012006C2</fullName>
    </submittedName>
</protein>
<accession>A0AAV1DY08</accession>
<reference evidence="2" key="1">
    <citation type="submission" date="2023-03" db="EMBL/GenBank/DDBJ databases">
        <authorList>
            <person name="Julca I."/>
        </authorList>
    </citation>
    <scope>NUCLEOTIDE SEQUENCE</scope>
</reference>
<name>A0AAV1DY08_OLDCO</name>
<keyword evidence="3" id="KW-1185">Reference proteome</keyword>
<dbReference type="AlphaFoldDB" id="A0AAV1DY08"/>
<gene>
    <name evidence="2" type="ORF">OLC1_LOCUS19038</name>
</gene>
<organism evidence="2 3">
    <name type="scientific">Oldenlandia corymbosa var. corymbosa</name>
    <dbReference type="NCBI Taxonomy" id="529605"/>
    <lineage>
        <taxon>Eukaryota</taxon>
        <taxon>Viridiplantae</taxon>
        <taxon>Streptophyta</taxon>
        <taxon>Embryophyta</taxon>
        <taxon>Tracheophyta</taxon>
        <taxon>Spermatophyta</taxon>
        <taxon>Magnoliopsida</taxon>
        <taxon>eudicotyledons</taxon>
        <taxon>Gunneridae</taxon>
        <taxon>Pentapetalae</taxon>
        <taxon>asterids</taxon>
        <taxon>lamiids</taxon>
        <taxon>Gentianales</taxon>
        <taxon>Rubiaceae</taxon>
        <taxon>Rubioideae</taxon>
        <taxon>Spermacoceae</taxon>
        <taxon>Hedyotis-Oldenlandia complex</taxon>
        <taxon>Oldenlandia</taxon>
    </lineage>
</organism>
<dbReference type="EMBL" id="OX459124">
    <property type="protein sequence ID" value="CAI9111715.1"/>
    <property type="molecule type" value="Genomic_DNA"/>
</dbReference>
<evidence type="ECO:0000256" key="1">
    <source>
        <dbReference type="SAM" id="MobiDB-lite"/>
    </source>
</evidence>
<proteinExistence type="predicted"/>
<evidence type="ECO:0000313" key="2">
    <source>
        <dbReference type="EMBL" id="CAI9111715.1"/>
    </source>
</evidence>